<protein>
    <recommendedName>
        <fullName evidence="3">Restriction endonuclease type II-like domain-containing protein</fullName>
    </recommendedName>
</protein>
<evidence type="ECO:0000256" key="1">
    <source>
        <dbReference type="SAM" id="Coils"/>
    </source>
</evidence>
<dbReference type="InterPro" id="IPR049468">
    <property type="entry name" value="Restrct_endonuc-II-like_dom"/>
</dbReference>
<dbReference type="Proteomes" id="UP000198520">
    <property type="component" value="Unassembled WGS sequence"/>
</dbReference>
<dbReference type="STRING" id="285351.SAMN04488035_1777"/>
<evidence type="ECO:0000259" key="3">
    <source>
        <dbReference type="Pfam" id="PF18741"/>
    </source>
</evidence>
<name>A0A1I2GJN5_9MICO</name>
<organism evidence="4 5">
    <name type="scientific">Flavimobilis marinus</name>
    <dbReference type="NCBI Taxonomy" id="285351"/>
    <lineage>
        <taxon>Bacteria</taxon>
        <taxon>Bacillati</taxon>
        <taxon>Actinomycetota</taxon>
        <taxon>Actinomycetes</taxon>
        <taxon>Micrococcales</taxon>
        <taxon>Jonesiaceae</taxon>
        <taxon>Flavimobilis</taxon>
    </lineage>
</organism>
<feature type="region of interest" description="Disordered" evidence="2">
    <location>
        <begin position="1"/>
        <end position="23"/>
    </location>
</feature>
<gene>
    <name evidence="4" type="ORF">SAMN04488035_1777</name>
</gene>
<sequence>MNAAAPTPHPDADHPTGGTTPPTIVEPLTTAQLVARAVGSWRAALAARAGGSSLADVTLLGDAVLDLSAAHPSGVAQLFAGRPTQLANLFREGSSLPTARRRARAVGIRAKEHAERFGIAPTYLAIGIATWTEDAVTSEGSGDLAALARVTGAAPADQPYDDDAPAPRERRTVRAPVLLRPIRLQPRGSGESDYELTLETTAELNPVLSRALRSRGALLDPVALAKSAFDSGGFDPRAVTERVHALGTAVLADFELVEKLVVGTFVHPGQALVDDLDELAGLEHNELVAALANPDATDPVSELPPLRLGDEDPSDERGVGDLDPSARHLLDAVASGAHVFVDAPAGSDVAGTVSALVADAAASGRTVLYVPGHRRAAEQVIARMDELGMGELLLDIEPEPTWRASVSGRLLAAMTLEAPHVDRARIGRVRADLIDTRRRLAGYIDALHLVRDPWGVSAYDALQALARLTAERPSPATEVRLPAQVTARLDADARAEAADCMTRAAALGAFSLRATATPWFNASLVTADAARDAHGRTERLSGDLLPRLREQVQRVCADTGLTEPANLRTWGKELQMLAGMRGTLDVFQPMIFERTAADLVAATGTRQYRALHAPTMGRMQRRRLAKQAKDMLRPGSRVPDLHAALVEVQAQRQVWTQHCPGGGWPRLPEGLAAIEGTYADVVANLDKLAPVLATTPDGGDLLDANLDDLQARLERLTDDREALDTLPERTALLADLRTQGLAELLDDLAHRRVDTGLVGAELDLAWWSSVFEQILGQDPALATYDGASLENLAAKFRELDTEHVRSLGGPALASAIGFLTRAMRAYPDDTETLFATLIEGHFTSLRETIDAYPAIARRLRPAVIATPTLVPHLLPASRTVDVVVLDSVQHLSLDVLVPAIARGRQVVVIGDARCASGDAVRELSRVLPTVALRAQVSSRDQQFVDFLVRHGYQDVLRPTPLPRSRELIGFETVHGTGMPDQTTGTVLTTQAEVERVVDLAIHHALTRPEESLAIIALSGVHADRIREALLSEVRHNPALARFFDPARHEPVVIADLGAVAGLSREAVILSLGFGRTPHGRVLHRFGVVGEDSGQALLLDALGVSRARLTVVSCFTAEDLDPERLRAPGPQLLADLLEFAERRAAEGPVGQYEGIETELNPDRLVIDLAERLWAAGLLVETDYGITGGDRIPLVVGHPDLPDRMLVAVLTDDDAYIAEKSVRVRDRQHAERLESLGWTVVQVWSAAAFLDPVKEANRVRQVVLDLAERIRAEERTAPAVVPFDAMEDSGEHPVVGPDGLPRYASPVVAAVDAEVAASRPARPAIEPGLPISAYGDNELDELAAWIRSDGIERDAEQLAGALRAELGVVRRSTRVDTAVRAAVRRVLGL</sequence>
<dbReference type="RefSeq" id="WP_143073159.1">
    <property type="nucleotide sequence ID" value="NZ_BNAN01000003.1"/>
</dbReference>
<dbReference type="OrthoDB" id="9757917at2"/>
<feature type="region of interest" description="Disordered" evidence="2">
    <location>
        <begin position="293"/>
        <end position="321"/>
    </location>
</feature>
<keyword evidence="1" id="KW-0175">Coiled coil</keyword>
<reference evidence="5" key="1">
    <citation type="submission" date="2016-10" db="EMBL/GenBank/DDBJ databases">
        <authorList>
            <person name="Varghese N."/>
            <person name="Submissions S."/>
        </authorList>
    </citation>
    <scope>NUCLEOTIDE SEQUENCE [LARGE SCALE GENOMIC DNA]</scope>
    <source>
        <strain evidence="5">DSM 19083</strain>
    </source>
</reference>
<dbReference type="EMBL" id="FONZ01000003">
    <property type="protein sequence ID" value="SFF17057.1"/>
    <property type="molecule type" value="Genomic_DNA"/>
</dbReference>
<feature type="coiled-coil region" evidence="1">
    <location>
        <begin position="699"/>
        <end position="726"/>
    </location>
</feature>
<dbReference type="Pfam" id="PF18741">
    <property type="entry name" value="MTES_1575"/>
    <property type="match status" value="1"/>
</dbReference>
<accession>A0A1I2GJN5</accession>
<feature type="domain" description="Restriction endonuclease type II-like" evidence="3">
    <location>
        <begin position="1167"/>
        <end position="1259"/>
    </location>
</feature>
<evidence type="ECO:0000313" key="4">
    <source>
        <dbReference type="EMBL" id="SFF17057.1"/>
    </source>
</evidence>
<keyword evidence="5" id="KW-1185">Reference proteome</keyword>
<evidence type="ECO:0000256" key="2">
    <source>
        <dbReference type="SAM" id="MobiDB-lite"/>
    </source>
</evidence>
<proteinExistence type="predicted"/>
<evidence type="ECO:0000313" key="5">
    <source>
        <dbReference type="Proteomes" id="UP000198520"/>
    </source>
</evidence>